<evidence type="ECO:0000256" key="1">
    <source>
        <dbReference type="ARBA" id="ARBA00007469"/>
    </source>
</evidence>
<dbReference type="GO" id="GO:0006401">
    <property type="term" value="P:RNA catabolic process"/>
    <property type="evidence" value="ECO:0007669"/>
    <property type="project" value="UniProtKB-ARBA"/>
</dbReference>
<dbReference type="InterPro" id="IPR036430">
    <property type="entry name" value="RNase_T2-like_sf"/>
</dbReference>
<evidence type="ECO:0000313" key="4">
    <source>
        <dbReference type="EMBL" id="PSK86669.1"/>
    </source>
</evidence>
<dbReference type="GO" id="GO:0016787">
    <property type="term" value="F:hydrolase activity"/>
    <property type="evidence" value="ECO:0007669"/>
    <property type="project" value="UniProtKB-KW"/>
</dbReference>
<dbReference type="PANTHER" id="PTHR11240">
    <property type="entry name" value="RIBONUCLEASE T2"/>
    <property type="match status" value="1"/>
</dbReference>
<keyword evidence="7" id="KW-1185">Reference proteome</keyword>
<evidence type="ECO:0000256" key="2">
    <source>
        <dbReference type="RuleBase" id="RU004328"/>
    </source>
</evidence>
<reference evidence="4 7" key="2">
    <citation type="submission" date="2018-03" db="EMBL/GenBank/DDBJ databases">
        <title>Genomic Encyclopedia of Archaeal and Bacterial Type Strains, Phase II (KMG-II): from individual species to whole genera.</title>
        <authorList>
            <person name="Goeker M."/>
        </authorList>
    </citation>
    <scope>NUCLEOTIDE SEQUENCE [LARGE SCALE GENOMIC DNA]</scope>
    <source>
        <strain evidence="4 7">DSM 29956</strain>
    </source>
</reference>
<dbReference type="SUPFAM" id="SSF55895">
    <property type="entry name" value="Ribonuclease Rh-like"/>
    <property type="match status" value="1"/>
</dbReference>
<dbReference type="Pfam" id="PF00445">
    <property type="entry name" value="Ribonuclease_T2"/>
    <property type="match status" value="1"/>
</dbReference>
<gene>
    <name evidence="5" type="primary">rna</name>
    <name evidence="4" type="ORF">CLV79_10498</name>
    <name evidence="5" type="ORF">LOS8367_01853</name>
</gene>
<sequence>MTFAARAFAALALLASPLRAETAGEFDYYVLALSWSPGWCAREGEARGSEQCEARRNHGWVLHGLWPQYETGWPDYCATPQAPPSRARTGAMADIMGSGGSAWHQWKKHGTCSGLSPDAYFETARAAYERVTRPEEFRRLEREITLPASLVEEAFLRDNPELTADGLTVTCRDGMVQEVRICLSRDLEPRDCGADVIRDCALSDALMLPIR</sequence>
<evidence type="ECO:0000313" key="6">
    <source>
        <dbReference type="Proteomes" id="UP000193495"/>
    </source>
</evidence>
<comment type="similarity">
    <text evidence="1 2">Belongs to the RNase T2 family.</text>
</comment>
<evidence type="ECO:0000256" key="3">
    <source>
        <dbReference type="SAM" id="SignalP"/>
    </source>
</evidence>
<evidence type="ECO:0000313" key="5">
    <source>
        <dbReference type="EMBL" id="SLN42718.1"/>
    </source>
</evidence>
<dbReference type="OrthoDB" id="4720638at2"/>
<protein>
    <submittedName>
        <fullName evidence="5">Ribonuclease I</fullName>
        <ecNumber evidence="5">3.1.27.6</ecNumber>
    </submittedName>
    <submittedName>
        <fullName evidence="4">Ribonuclease T2</fullName>
    </submittedName>
</protein>
<dbReference type="PROSITE" id="PS00530">
    <property type="entry name" value="RNASE_T2_1"/>
    <property type="match status" value="1"/>
</dbReference>
<dbReference type="CDD" id="cd01062">
    <property type="entry name" value="RNase_T2_prok"/>
    <property type="match status" value="1"/>
</dbReference>
<dbReference type="PANTHER" id="PTHR11240:SF22">
    <property type="entry name" value="RIBONUCLEASE T2"/>
    <property type="match status" value="1"/>
</dbReference>
<accession>A0A1X6Z7V2</accession>
<dbReference type="Gene3D" id="3.90.730.10">
    <property type="entry name" value="Ribonuclease T2-like"/>
    <property type="match status" value="1"/>
</dbReference>
<dbReference type="EMBL" id="PYGB01000004">
    <property type="protein sequence ID" value="PSK86669.1"/>
    <property type="molecule type" value="Genomic_DNA"/>
</dbReference>
<dbReference type="EC" id="3.1.27.6" evidence="5"/>
<dbReference type="InterPro" id="IPR001568">
    <property type="entry name" value="RNase_T2-like"/>
</dbReference>
<feature type="signal peptide" evidence="3">
    <location>
        <begin position="1"/>
        <end position="20"/>
    </location>
</feature>
<proteinExistence type="inferred from homology"/>
<dbReference type="EMBL" id="FWFY01000004">
    <property type="protein sequence ID" value="SLN42718.1"/>
    <property type="molecule type" value="Genomic_DNA"/>
</dbReference>
<name>A0A1X6Z7V2_9RHOB</name>
<dbReference type="RefSeq" id="WP_085896185.1">
    <property type="nucleotide sequence ID" value="NZ_FWFY01000004.1"/>
</dbReference>
<evidence type="ECO:0000313" key="7">
    <source>
        <dbReference type="Proteomes" id="UP000240624"/>
    </source>
</evidence>
<keyword evidence="3" id="KW-0732">Signal</keyword>
<dbReference type="InterPro" id="IPR018188">
    <property type="entry name" value="RNase_T2_His_AS_1"/>
</dbReference>
<dbReference type="Proteomes" id="UP000193495">
    <property type="component" value="Unassembled WGS sequence"/>
</dbReference>
<reference evidence="5 6" key="1">
    <citation type="submission" date="2017-03" db="EMBL/GenBank/DDBJ databases">
        <authorList>
            <person name="Afonso C.L."/>
            <person name="Miller P.J."/>
            <person name="Scott M.A."/>
            <person name="Spackman E."/>
            <person name="Goraichik I."/>
            <person name="Dimitrov K.M."/>
            <person name="Suarez D.L."/>
            <person name="Swayne D.E."/>
        </authorList>
    </citation>
    <scope>NUCLEOTIDE SEQUENCE [LARGE SCALE GENOMIC DNA]</scope>
    <source>
        <strain evidence="5 6">CECT 8367</strain>
    </source>
</reference>
<dbReference type="GO" id="GO:0033897">
    <property type="term" value="F:ribonuclease T2 activity"/>
    <property type="evidence" value="ECO:0007669"/>
    <property type="project" value="InterPro"/>
</dbReference>
<dbReference type="InterPro" id="IPR039378">
    <property type="entry name" value="RNase_T2_prok"/>
</dbReference>
<dbReference type="AlphaFoldDB" id="A0A1X6Z7V2"/>
<keyword evidence="5" id="KW-0378">Hydrolase</keyword>
<dbReference type="Proteomes" id="UP000240624">
    <property type="component" value="Unassembled WGS sequence"/>
</dbReference>
<organism evidence="5 6">
    <name type="scientific">Limimaricola soesokkakensis</name>
    <dbReference type="NCBI Taxonomy" id="1343159"/>
    <lineage>
        <taxon>Bacteria</taxon>
        <taxon>Pseudomonadati</taxon>
        <taxon>Pseudomonadota</taxon>
        <taxon>Alphaproteobacteria</taxon>
        <taxon>Rhodobacterales</taxon>
        <taxon>Paracoccaceae</taxon>
        <taxon>Limimaricola</taxon>
    </lineage>
</organism>
<feature type="chain" id="PRO_5044568235" evidence="3">
    <location>
        <begin position="21"/>
        <end position="211"/>
    </location>
</feature>
<dbReference type="GO" id="GO:0003723">
    <property type="term" value="F:RNA binding"/>
    <property type="evidence" value="ECO:0007669"/>
    <property type="project" value="InterPro"/>
</dbReference>